<reference evidence="8" key="1">
    <citation type="submission" date="2020-05" db="UniProtKB">
        <authorList>
            <consortium name="EnsemblMetazoa"/>
        </authorList>
    </citation>
    <scope>IDENTIFICATION</scope>
    <source>
        <strain evidence="8">TTRI</strain>
    </source>
</reference>
<evidence type="ECO:0000259" key="7">
    <source>
        <dbReference type="Pfam" id="PF01490"/>
    </source>
</evidence>
<protein>
    <recommendedName>
        <fullName evidence="7">Amino acid transporter transmembrane domain-containing protein</fullName>
    </recommendedName>
</protein>
<evidence type="ECO:0000256" key="3">
    <source>
        <dbReference type="ARBA" id="ARBA00022989"/>
    </source>
</evidence>
<evidence type="ECO:0000256" key="4">
    <source>
        <dbReference type="ARBA" id="ARBA00023136"/>
    </source>
</evidence>
<evidence type="ECO:0000256" key="2">
    <source>
        <dbReference type="ARBA" id="ARBA00022692"/>
    </source>
</evidence>
<organism evidence="8 9">
    <name type="scientific">Glossina austeni</name>
    <name type="common">Savannah tsetse fly</name>
    <dbReference type="NCBI Taxonomy" id="7395"/>
    <lineage>
        <taxon>Eukaryota</taxon>
        <taxon>Metazoa</taxon>
        <taxon>Ecdysozoa</taxon>
        <taxon>Arthropoda</taxon>
        <taxon>Hexapoda</taxon>
        <taxon>Insecta</taxon>
        <taxon>Pterygota</taxon>
        <taxon>Neoptera</taxon>
        <taxon>Endopterygota</taxon>
        <taxon>Diptera</taxon>
        <taxon>Brachycera</taxon>
        <taxon>Muscomorpha</taxon>
        <taxon>Hippoboscoidea</taxon>
        <taxon>Glossinidae</taxon>
        <taxon>Glossina</taxon>
    </lineage>
</organism>
<comment type="subcellular location">
    <subcellularLocation>
        <location evidence="1">Membrane</location>
        <topology evidence="1">Multi-pass membrane protein</topology>
    </subcellularLocation>
</comment>
<dbReference type="AlphaFoldDB" id="A0A1A9UV67"/>
<feature type="transmembrane region" description="Helical" evidence="6">
    <location>
        <begin position="20"/>
        <end position="40"/>
    </location>
</feature>
<dbReference type="VEuPathDB" id="VectorBase:GAUT016714"/>
<evidence type="ECO:0000256" key="1">
    <source>
        <dbReference type="ARBA" id="ARBA00004141"/>
    </source>
</evidence>
<keyword evidence="3 6" id="KW-1133">Transmembrane helix</keyword>
<evidence type="ECO:0000313" key="8">
    <source>
        <dbReference type="EnsemblMetazoa" id="GAUT016714-PA"/>
    </source>
</evidence>
<dbReference type="GO" id="GO:0016020">
    <property type="term" value="C:membrane"/>
    <property type="evidence" value="ECO:0007669"/>
    <property type="project" value="UniProtKB-SubCell"/>
</dbReference>
<feature type="transmembrane region" description="Helical" evidence="6">
    <location>
        <begin position="266"/>
        <end position="288"/>
    </location>
</feature>
<evidence type="ECO:0000313" key="9">
    <source>
        <dbReference type="Proteomes" id="UP000078200"/>
    </source>
</evidence>
<dbReference type="Pfam" id="PF01490">
    <property type="entry name" value="Aa_trans"/>
    <property type="match status" value="1"/>
</dbReference>
<feature type="transmembrane region" description="Helical" evidence="6">
    <location>
        <begin position="391"/>
        <end position="411"/>
    </location>
</feature>
<evidence type="ECO:0000256" key="6">
    <source>
        <dbReference type="SAM" id="Phobius"/>
    </source>
</evidence>
<feature type="transmembrane region" description="Helical" evidence="6">
    <location>
        <begin position="350"/>
        <end position="371"/>
    </location>
</feature>
<feature type="transmembrane region" description="Helical" evidence="6">
    <location>
        <begin position="482"/>
        <end position="501"/>
    </location>
</feature>
<dbReference type="InterPro" id="IPR013057">
    <property type="entry name" value="AA_transpt_TM"/>
</dbReference>
<accession>A0A1A9UV67</accession>
<dbReference type="EnsemblMetazoa" id="GAUT016714-RA">
    <property type="protein sequence ID" value="GAUT016714-PA"/>
    <property type="gene ID" value="GAUT016714"/>
</dbReference>
<sequence>MFLGIDLWNIQHKFNPAKDVVAHANLISFASPYVFAYPIVFEKEDMTSASNDVIEKNILPESTNTKRQRGGEDEDSGGSEGASVGFEKLLKLLAALSLMCTYPMQLNAAYHYIADEFDIDSKKVAQYGLRALLVFLKILWKMASSSHDPLRMNILPAPVVHKRQRADEELTESASEPERVIEFNSALAYFLKVFMGCGIYAIPAAALISEIHFGISLIIGTYVIVALCLHILMKNANGCKSYPEFIKKTFDNSYGYFRQASKIFEIFVIIFGFGFSLCICSVYLIFIVTHICKVVYVWHYINPFEDDANELTKFEYELDAVECRWWIPMAATVLVILCFLPIWGKIGLYIIALVGAIFQMAVIILGFNYTIHYDFNQISVRQSGDLSNLFLVQSIAIYAGEGITTIFPLMAAMREPEKFLGCPSLLCSGMITSLDITIQSKSSESKQILKIDDPQIRNLCVLIMPGLVPFCTKSYGKCYWKAILGVLALGIGILLFVGGTIKNAVTWADLAYLRNKAT</sequence>
<dbReference type="PANTHER" id="PTHR22950">
    <property type="entry name" value="AMINO ACID TRANSPORTER"/>
    <property type="match status" value="1"/>
</dbReference>
<feature type="transmembrane region" description="Helical" evidence="6">
    <location>
        <begin position="186"/>
        <end position="205"/>
    </location>
</feature>
<dbReference type="STRING" id="7395.A0A1A9UV67"/>
<evidence type="ECO:0000256" key="5">
    <source>
        <dbReference type="SAM" id="MobiDB-lite"/>
    </source>
</evidence>
<keyword evidence="9" id="KW-1185">Reference proteome</keyword>
<keyword evidence="4 6" id="KW-0472">Membrane</keyword>
<keyword evidence="2 6" id="KW-0812">Transmembrane</keyword>
<feature type="region of interest" description="Disordered" evidence="5">
    <location>
        <begin position="57"/>
        <end position="81"/>
    </location>
</feature>
<feature type="domain" description="Amino acid transporter transmembrane" evidence="7">
    <location>
        <begin position="182"/>
        <end position="426"/>
    </location>
</feature>
<feature type="transmembrane region" description="Helical" evidence="6">
    <location>
        <begin position="211"/>
        <end position="232"/>
    </location>
</feature>
<dbReference type="GO" id="GO:0015179">
    <property type="term" value="F:L-amino acid transmembrane transporter activity"/>
    <property type="evidence" value="ECO:0007669"/>
    <property type="project" value="TreeGrafter"/>
</dbReference>
<dbReference type="PANTHER" id="PTHR22950:SF666">
    <property type="entry name" value="VACUOLAR AMINO ACID TRANSPORTER 4"/>
    <property type="match status" value="1"/>
</dbReference>
<name>A0A1A9UV67_GLOAU</name>
<proteinExistence type="predicted"/>
<dbReference type="Proteomes" id="UP000078200">
    <property type="component" value="Unassembled WGS sequence"/>
</dbReference>
<feature type="transmembrane region" description="Helical" evidence="6">
    <location>
        <begin position="325"/>
        <end position="343"/>
    </location>
</feature>